<evidence type="ECO:0000313" key="2">
    <source>
        <dbReference type="Proteomes" id="UP000593579"/>
    </source>
</evidence>
<keyword evidence="2" id="KW-1185">Reference proteome</keyword>
<organism evidence="1 2">
    <name type="scientific">Gossypium gossypioides</name>
    <name type="common">Mexican cotton</name>
    <name type="synonym">Selera gossypioides</name>
    <dbReference type="NCBI Taxonomy" id="34282"/>
    <lineage>
        <taxon>Eukaryota</taxon>
        <taxon>Viridiplantae</taxon>
        <taxon>Streptophyta</taxon>
        <taxon>Embryophyta</taxon>
        <taxon>Tracheophyta</taxon>
        <taxon>Spermatophyta</taxon>
        <taxon>Magnoliopsida</taxon>
        <taxon>eudicotyledons</taxon>
        <taxon>Gunneridae</taxon>
        <taxon>Pentapetalae</taxon>
        <taxon>rosids</taxon>
        <taxon>malvids</taxon>
        <taxon>Malvales</taxon>
        <taxon>Malvaceae</taxon>
        <taxon>Malvoideae</taxon>
        <taxon>Gossypium</taxon>
    </lineage>
</organism>
<accession>A0A7J9BLH7</accession>
<comment type="caution">
    <text evidence="1">The sequence shown here is derived from an EMBL/GenBank/DDBJ whole genome shotgun (WGS) entry which is preliminary data.</text>
</comment>
<sequence length="21" mass="2526">MKDLYRYLGGKLSVELKMKRP</sequence>
<protein>
    <submittedName>
        <fullName evidence="1">Uncharacterized protein</fullName>
    </submittedName>
</protein>
<gene>
    <name evidence="1" type="ORF">Gogos_010514</name>
</gene>
<reference evidence="1 2" key="1">
    <citation type="journal article" date="2019" name="Genome Biol. Evol.">
        <title>Insights into the evolution of the New World diploid cottons (Gossypium, subgenus Houzingenia) based on genome sequencing.</title>
        <authorList>
            <person name="Grover C.E."/>
            <person name="Arick M.A. 2nd"/>
            <person name="Thrash A."/>
            <person name="Conover J.L."/>
            <person name="Sanders W.S."/>
            <person name="Peterson D.G."/>
            <person name="Frelichowski J.E."/>
            <person name="Scheffler J.A."/>
            <person name="Scheffler B.E."/>
            <person name="Wendel J.F."/>
        </authorList>
    </citation>
    <scope>NUCLEOTIDE SEQUENCE [LARGE SCALE GENOMIC DNA]</scope>
    <source>
        <strain evidence="1">5</strain>
        <tissue evidence="1">Leaf</tissue>
    </source>
</reference>
<proteinExistence type="predicted"/>
<evidence type="ECO:0000313" key="1">
    <source>
        <dbReference type="EMBL" id="MBA0737031.1"/>
    </source>
</evidence>
<name>A0A7J9BLH7_GOSGO</name>
<dbReference type="EMBL" id="JABEZY010000004">
    <property type="protein sequence ID" value="MBA0737031.1"/>
    <property type="molecule type" value="Genomic_DNA"/>
</dbReference>
<dbReference type="AlphaFoldDB" id="A0A7J9BLH7"/>
<dbReference type="Proteomes" id="UP000593579">
    <property type="component" value="Unassembled WGS sequence"/>
</dbReference>